<proteinExistence type="predicted"/>
<name>A0A8E2JHB7_9PEZI</name>
<keyword evidence="2" id="KW-1185">Reference proteome</keyword>
<reference evidence="1 2" key="1">
    <citation type="journal article" date="2016" name="Nat. Commun.">
        <title>Ectomycorrhizal ecology is imprinted in the genome of the dominant symbiotic fungus Cenococcum geophilum.</title>
        <authorList>
            <consortium name="DOE Joint Genome Institute"/>
            <person name="Peter M."/>
            <person name="Kohler A."/>
            <person name="Ohm R.A."/>
            <person name="Kuo A."/>
            <person name="Krutzmann J."/>
            <person name="Morin E."/>
            <person name="Arend M."/>
            <person name="Barry K.W."/>
            <person name="Binder M."/>
            <person name="Choi C."/>
            <person name="Clum A."/>
            <person name="Copeland A."/>
            <person name="Grisel N."/>
            <person name="Haridas S."/>
            <person name="Kipfer T."/>
            <person name="LaButti K."/>
            <person name="Lindquist E."/>
            <person name="Lipzen A."/>
            <person name="Maire R."/>
            <person name="Meier B."/>
            <person name="Mihaltcheva S."/>
            <person name="Molinier V."/>
            <person name="Murat C."/>
            <person name="Poggeler S."/>
            <person name="Quandt C.A."/>
            <person name="Sperisen C."/>
            <person name="Tritt A."/>
            <person name="Tisserant E."/>
            <person name="Crous P.W."/>
            <person name="Henrissat B."/>
            <person name="Nehls U."/>
            <person name="Egli S."/>
            <person name="Spatafora J.W."/>
            <person name="Grigoriev I.V."/>
            <person name="Martin F.M."/>
        </authorList>
    </citation>
    <scope>NUCLEOTIDE SEQUENCE [LARGE SCALE GENOMIC DNA]</scope>
    <source>
        <strain evidence="1 2">CBS 459.81</strain>
    </source>
</reference>
<dbReference type="OrthoDB" id="203908at2759"/>
<accession>A0A8E2JHB7</accession>
<gene>
    <name evidence="1" type="ORF">K432DRAFT_415230</name>
</gene>
<dbReference type="InterPro" id="IPR036291">
    <property type="entry name" value="NAD(P)-bd_dom_sf"/>
</dbReference>
<protein>
    <submittedName>
        <fullName evidence="1">Uncharacterized protein</fullName>
    </submittedName>
</protein>
<dbReference type="InterPro" id="IPR011032">
    <property type="entry name" value="GroES-like_sf"/>
</dbReference>
<dbReference type="SUPFAM" id="SSF51735">
    <property type="entry name" value="NAD(P)-binding Rossmann-fold domains"/>
    <property type="match status" value="1"/>
</dbReference>
<evidence type="ECO:0000313" key="1">
    <source>
        <dbReference type="EMBL" id="OCK82589.1"/>
    </source>
</evidence>
<dbReference type="EMBL" id="KV744883">
    <property type="protein sequence ID" value="OCK82589.1"/>
    <property type="molecule type" value="Genomic_DNA"/>
</dbReference>
<dbReference type="Proteomes" id="UP000250266">
    <property type="component" value="Unassembled WGS sequence"/>
</dbReference>
<evidence type="ECO:0000313" key="2">
    <source>
        <dbReference type="Proteomes" id="UP000250266"/>
    </source>
</evidence>
<dbReference type="Gene3D" id="3.90.180.10">
    <property type="entry name" value="Medium-chain alcohol dehydrogenases, catalytic domain"/>
    <property type="match status" value="1"/>
</dbReference>
<organism evidence="1 2">
    <name type="scientific">Lepidopterella palustris CBS 459.81</name>
    <dbReference type="NCBI Taxonomy" id="1314670"/>
    <lineage>
        <taxon>Eukaryota</taxon>
        <taxon>Fungi</taxon>
        <taxon>Dikarya</taxon>
        <taxon>Ascomycota</taxon>
        <taxon>Pezizomycotina</taxon>
        <taxon>Dothideomycetes</taxon>
        <taxon>Pleosporomycetidae</taxon>
        <taxon>Mytilinidiales</taxon>
        <taxon>Argynnaceae</taxon>
        <taxon>Lepidopterella</taxon>
    </lineage>
</organism>
<sequence length="259" mass="28672">MCASVVSHFGIPSPENCFAYDTAYLKPSLPSRDWVLVRVRATGLNRAALQAQNQEHSSPPEFSMFLDKVGDVVTGWAYGGGKRYDGAYPEYAICHKRPGEMKPDSIGYIYGATSSVGIWGILLCKDHGCTVIATASADYVVLEADLEKPETIRNIAPNGVNTVLKIIGLYSLENISMPALAIYGTYVMMGILDKVWSIQDFGARFNYWRRLEKIRTGVYKPEVFLDSTFDLKDVDKAHVRMEANEACEKFVSALLTSSS</sequence>
<dbReference type="SUPFAM" id="SSF50129">
    <property type="entry name" value="GroES-like"/>
    <property type="match status" value="1"/>
</dbReference>
<dbReference type="AlphaFoldDB" id="A0A8E2JHB7"/>